<dbReference type="GO" id="GO:0016020">
    <property type="term" value="C:membrane"/>
    <property type="evidence" value="ECO:0007669"/>
    <property type="project" value="UniProtKB-SubCell"/>
</dbReference>
<dbReference type="GO" id="GO:0055085">
    <property type="term" value="P:transmembrane transport"/>
    <property type="evidence" value="ECO:0007669"/>
    <property type="project" value="InterPro"/>
</dbReference>
<comment type="subcellular location">
    <subcellularLocation>
        <location evidence="1">Membrane</location>
        <topology evidence="1">Multi-pass membrane protein</topology>
    </subcellularLocation>
</comment>
<evidence type="ECO:0000256" key="1">
    <source>
        <dbReference type="ARBA" id="ARBA00004141"/>
    </source>
</evidence>
<feature type="transmembrane region" description="Helical" evidence="6">
    <location>
        <begin position="102"/>
        <end position="125"/>
    </location>
</feature>
<protein>
    <submittedName>
        <fullName evidence="7">Putative transporter</fullName>
    </submittedName>
</protein>
<proteinExistence type="predicted"/>
<dbReference type="AlphaFoldDB" id="G0U4S8"/>
<dbReference type="InterPro" id="IPR039305">
    <property type="entry name" value="PILS2/6"/>
</dbReference>
<evidence type="ECO:0000256" key="6">
    <source>
        <dbReference type="SAM" id="Phobius"/>
    </source>
</evidence>
<dbReference type="VEuPathDB" id="TriTrypDB:TvY486_1014860"/>
<feature type="transmembrane region" description="Helical" evidence="6">
    <location>
        <begin position="470"/>
        <end position="490"/>
    </location>
</feature>
<evidence type="ECO:0000256" key="5">
    <source>
        <dbReference type="SAM" id="MobiDB-lite"/>
    </source>
</evidence>
<evidence type="ECO:0000313" key="7">
    <source>
        <dbReference type="EMBL" id="CCC52443.1"/>
    </source>
</evidence>
<evidence type="ECO:0000256" key="2">
    <source>
        <dbReference type="ARBA" id="ARBA00022692"/>
    </source>
</evidence>
<feature type="region of interest" description="Disordered" evidence="5">
    <location>
        <begin position="188"/>
        <end position="209"/>
    </location>
</feature>
<organism evidence="7">
    <name type="scientific">Trypanosoma vivax (strain Y486)</name>
    <dbReference type="NCBI Taxonomy" id="1055687"/>
    <lineage>
        <taxon>Eukaryota</taxon>
        <taxon>Discoba</taxon>
        <taxon>Euglenozoa</taxon>
        <taxon>Kinetoplastea</taxon>
        <taxon>Metakinetoplastina</taxon>
        <taxon>Trypanosomatida</taxon>
        <taxon>Trypanosomatidae</taxon>
        <taxon>Trypanosoma</taxon>
        <taxon>Duttonella</taxon>
    </lineage>
</organism>
<dbReference type="Pfam" id="PF03547">
    <property type="entry name" value="Mem_trans"/>
    <property type="match status" value="1"/>
</dbReference>
<keyword evidence="3 6" id="KW-1133">Transmembrane helix</keyword>
<evidence type="ECO:0000256" key="4">
    <source>
        <dbReference type="ARBA" id="ARBA00023136"/>
    </source>
</evidence>
<feature type="transmembrane region" description="Helical" evidence="6">
    <location>
        <begin position="397"/>
        <end position="423"/>
    </location>
</feature>
<gene>
    <name evidence="7" type="ORF">TVY486_1014860</name>
</gene>
<dbReference type="EMBL" id="HE573026">
    <property type="protein sequence ID" value="CCC52443.1"/>
    <property type="molecule type" value="Genomic_DNA"/>
</dbReference>
<feature type="transmembrane region" description="Helical" evidence="6">
    <location>
        <begin position="71"/>
        <end position="95"/>
    </location>
</feature>
<feature type="transmembrane region" description="Helical" evidence="6">
    <location>
        <begin position="137"/>
        <end position="156"/>
    </location>
</feature>
<keyword evidence="2 6" id="KW-0812">Transmembrane</keyword>
<accession>G0U4S8</accession>
<reference evidence="7" key="1">
    <citation type="journal article" date="2012" name="Proc. Natl. Acad. Sci. U.S.A.">
        <title>Antigenic diversity is generated by distinct evolutionary mechanisms in African trypanosome species.</title>
        <authorList>
            <person name="Jackson A.P."/>
            <person name="Berry A."/>
            <person name="Aslett M."/>
            <person name="Allison H.C."/>
            <person name="Burton P."/>
            <person name="Vavrova-Anderson J."/>
            <person name="Brown R."/>
            <person name="Browne H."/>
            <person name="Corton N."/>
            <person name="Hauser H."/>
            <person name="Gamble J."/>
            <person name="Gilderthorp R."/>
            <person name="Marcello L."/>
            <person name="McQuillan J."/>
            <person name="Otto T.D."/>
            <person name="Quail M.A."/>
            <person name="Sanders M.J."/>
            <person name="van Tonder A."/>
            <person name="Ginger M.L."/>
            <person name="Field M.C."/>
            <person name="Barry J.D."/>
            <person name="Hertz-Fowler C."/>
            <person name="Berriman M."/>
        </authorList>
    </citation>
    <scope>NUCLEOTIDE SEQUENCE</scope>
    <source>
        <strain evidence="7">Y486</strain>
    </source>
</reference>
<feature type="transmembrane region" description="Helical" evidence="6">
    <location>
        <begin position="287"/>
        <end position="310"/>
    </location>
</feature>
<dbReference type="PANTHER" id="PTHR31419">
    <property type="entry name" value="PROTEIN PIN-LIKES 2"/>
    <property type="match status" value="1"/>
</dbReference>
<dbReference type="InterPro" id="IPR004776">
    <property type="entry name" value="Mem_transp_PIN-like"/>
</dbReference>
<name>G0U4S8_TRYVY</name>
<keyword evidence="4 6" id="KW-0472">Membrane</keyword>
<evidence type="ECO:0000256" key="3">
    <source>
        <dbReference type="ARBA" id="ARBA00022989"/>
    </source>
</evidence>
<sequence>MTIAQAVLLSVRIEGKVLGCFGIGYLFSRFFNNPVDGVVGINVLILNILLPCLVVPTLVSEITLKRLPVFLLMPLLALIPTLIGFVLALPLRLLLSHKYRAVFTLCCTFQYGLPLTMSLLCALPAKLLDRQVSVQLAEAFMFLYNFSSLITFWSIAKPYAQSCKRRAGQDDASLMRMPAATRIVTVEDKKASSNPVPAGTTECREGLADPHSENTAAAVGCGRECGSDDGDETGANQASVLGPCRPKSNIVGEESVAPQGAQLLHSSPTSCPKQQQNRMLLKRLARLVFVSLKRPIVFLQLVALLIATVPQLRWLAEFPLGVLILSGLKIIGNGALPLQTVMFCCNLLVYRTRKGPPFNVFGENRRYNKKENSTAAADSYDTMECETREGSRSRSGFWVFVILLTVVRLAVIPAFVFFFIRFLGLRFPMLREAELCLVVLFSSCLPPAIDKTLIDAMSMRMAQWFIEAIHFMHICAIPTTLGWVSLYLWYLNQI</sequence>
<dbReference type="PANTHER" id="PTHR31419:SF1">
    <property type="entry name" value="PROTEIN PIN-LIKES 6"/>
    <property type="match status" value="1"/>
</dbReference>
<feature type="transmembrane region" description="Helical" evidence="6">
    <location>
        <begin position="39"/>
        <end position="59"/>
    </location>
</feature>